<dbReference type="Proteomes" id="UP000277999">
    <property type="component" value="Unassembled WGS sequence"/>
</dbReference>
<organism evidence="2 3">
    <name type="scientific">Clostridium autoethanogenum</name>
    <dbReference type="NCBI Taxonomy" id="84023"/>
    <lineage>
        <taxon>Bacteria</taxon>
        <taxon>Bacillati</taxon>
        <taxon>Bacillota</taxon>
        <taxon>Clostridia</taxon>
        <taxon>Eubacteriales</taxon>
        <taxon>Clostridiaceae</taxon>
        <taxon>Clostridium</taxon>
    </lineage>
</organism>
<name>A0A3M0T2R4_9CLOT</name>
<feature type="compositionally biased region" description="Basic and acidic residues" evidence="1">
    <location>
        <begin position="998"/>
        <end position="1055"/>
    </location>
</feature>
<proteinExistence type="predicted"/>
<dbReference type="RefSeq" id="WP_122058822.1">
    <property type="nucleotide sequence ID" value="NZ_RFAQ01000021.1"/>
</dbReference>
<dbReference type="SUPFAM" id="SSF52540">
    <property type="entry name" value="P-loop containing nucleoside triphosphate hydrolases"/>
    <property type="match status" value="1"/>
</dbReference>
<dbReference type="AlphaFoldDB" id="A0A3M0T2R4"/>
<protein>
    <submittedName>
        <fullName evidence="2">Uncharacterized protein</fullName>
    </submittedName>
</protein>
<dbReference type="EMBL" id="RFAQ01000021">
    <property type="protein sequence ID" value="RMD01308.1"/>
    <property type="molecule type" value="Genomic_DNA"/>
</dbReference>
<reference evidence="2 3" key="1">
    <citation type="submission" date="2018-10" db="EMBL/GenBank/DDBJ databases">
        <title>Genome-centric metagenomics revealed C2 chemical producing, CO utilizing Clostridium with novel acetogenic gene cluster.</title>
        <authorList>
            <person name="Kang H."/>
            <person name="Park B."/>
            <person name="Choi I.G."/>
            <person name="Chang I.S."/>
        </authorList>
    </citation>
    <scope>NUCLEOTIDE SEQUENCE [LARGE SCALE GENOMIC DNA]</scope>
    <source>
        <strain evidence="2 3">H21-9</strain>
    </source>
</reference>
<feature type="region of interest" description="Disordered" evidence="1">
    <location>
        <begin position="997"/>
        <end position="1055"/>
    </location>
</feature>
<accession>A0A3M0T2R4</accession>
<evidence type="ECO:0000256" key="1">
    <source>
        <dbReference type="SAM" id="MobiDB-lite"/>
    </source>
</evidence>
<evidence type="ECO:0000313" key="2">
    <source>
        <dbReference type="EMBL" id="RMD01308.1"/>
    </source>
</evidence>
<dbReference type="InterPro" id="IPR027417">
    <property type="entry name" value="P-loop_NTPase"/>
</dbReference>
<comment type="caution">
    <text evidence="2">The sequence shown here is derived from an EMBL/GenBank/DDBJ whole genome shotgun (WGS) entry which is preliminary data.</text>
</comment>
<gene>
    <name evidence="2" type="ORF">D9O40_08650</name>
</gene>
<sequence length="1055" mass="124978">MGDDNSKKRKLVIKEGSEFKIKVEGVQKFNDSFFKDIYDSAAVNAGEIIDNTKKYYSTDEKFKKDKEEANNIIAFVGERGTGKSSAMVSFAEALKHINDKDTNLDKPGLEKFKKLRDVSFVNLDIIDPALLEDKESIFEIIIAKMFAKFKEQMENESDTLEYDDKKRLLKKFQKVYMDLKTINTDRKDMFKESPYSEDIIETLVSLASGSNMRKSFIELVNEFLEMFADKEKNNRFLVIPIDDLDMNIKHSAEMAEQIRKYLMVPNVIVLMAIKMGQLKDSIEQMYRENYDVMLKEDNLSDDPKEMAERYIEKLIPNGRKLYLPDIRVHKDGMEENIEIVFEDEYDANKGEQPQRCRCDHEGSPNVCCMNKESTAKKEVKVENDLSIEDIVLKMTYEKTGLIFVKNDYDVHYLVPDNLRELQNYLIMLNKMDDIKLIPNDDEQDRAIRLHNIEKFETYFLKNWVRRNLSRSCIKIIDEFYNTSIKKKNKYIVNAVTDEIYIKFLRKEYSYQGLDRIEYIDKMSDYFYIVSNRYETYRYEGYRYRYRYSRESVVQAIELIVNLSNNSSNISFGDVLAVLNVYDKYLNNEVYKKFIFAIKTLYSISFYKMLKINSNFNDAKTLMGGNVVNTILFEQFSQKFMNYEIENYKKLRIHKSDDNMKDFMDKLVKKGECQEPNDILLFQNFELISYFLFFGKREKEYRKDNIPYYELDSQLGINVSVGRRSGEINVIAFITKILEPEDVIEKMIDSYNEFDDEENIRKNDKFKEIYNISLSKQIDKKNRIVLPIYSVELLEKIMEDTYYYFLKKFTKKANLQYFFEIFFKALYKSIDNNYEKIFPLRTEDDFKDVFINNIIIKKILRIDEDKKVPNLNGDVKTLLNYIEQQNENFEDNLYILKDRIEYFQKYGCKVQVAAIKNNANTIIANNGIGIKKGNRTLKSNFKDEFIKKITEWVDGVNNNKDTTDRKKVKRSYIDDLIIILKDEKNRLEMLEQNFQNNVENKKEKSSKSDSGVKDENENNLKDDKLIDEKDIKKQEKNEKEENTKDVEKTKNPESDS</sequence>
<evidence type="ECO:0000313" key="3">
    <source>
        <dbReference type="Proteomes" id="UP000277999"/>
    </source>
</evidence>